<organism evidence="2 3">
    <name type="scientific">Pleurodeles waltl</name>
    <name type="common">Iberian ribbed newt</name>
    <dbReference type="NCBI Taxonomy" id="8319"/>
    <lineage>
        <taxon>Eukaryota</taxon>
        <taxon>Metazoa</taxon>
        <taxon>Chordata</taxon>
        <taxon>Craniata</taxon>
        <taxon>Vertebrata</taxon>
        <taxon>Euteleostomi</taxon>
        <taxon>Amphibia</taxon>
        <taxon>Batrachia</taxon>
        <taxon>Caudata</taxon>
        <taxon>Salamandroidea</taxon>
        <taxon>Salamandridae</taxon>
        <taxon>Pleurodelinae</taxon>
        <taxon>Pleurodeles</taxon>
    </lineage>
</organism>
<dbReference type="EMBL" id="JANPWB010000013">
    <property type="protein sequence ID" value="KAJ1105709.1"/>
    <property type="molecule type" value="Genomic_DNA"/>
</dbReference>
<reference evidence="2" key="1">
    <citation type="journal article" date="2022" name="bioRxiv">
        <title>Sequencing and chromosome-scale assembly of the giantPleurodeles waltlgenome.</title>
        <authorList>
            <person name="Brown T."/>
            <person name="Elewa A."/>
            <person name="Iarovenko S."/>
            <person name="Subramanian E."/>
            <person name="Araus A.J."/>
            <person name="Petzold A."/>
            <person name="Susuki M."/>
            <person name="Suzuki K.-i.T."/>
            <person name="Hayashi T."/>
            <person name="Toyoda A."/>
            <person name="Oliveira C."/>
            <person name="Osipova E."/>
            <person name="Leigh N.D."/>
            <person name="Simon A."/>
            <person name="Yun M.H."/>
        </authorList>
    </citation>
    <scope>NUCLEOTIDE SEQUENCE</scope>
    <source>
        <strain evidence="2">20211129_DDA</strain>
        <tissue evidence="2">Liver</tissue>
    </source>
</reference>
<keyword evidence="3" id="KW-1185">Reference proteome</keyword>
<sequence length="118" mass="12087">MHSPELLLSSRPEGQISRLGPQPDPTGEILAPQEPGGLSGAGRDWRPAAAEGGAGGHRGRPRCGRASCHGPCGAHSAACTEEEQHYGDGLKEVPASPMGPNRGLRKNLGHSGSPTKGL</sequence>
<comment type="caution">
    <text evidence="2">The sequence shown here is derived from an EMBL/GenBank/DDBJ whole genome shotgun (WGS) entry which is preliminary data.</text>
</comment>
<dbReference type="AlphaFoldDB" id="A0AAV7MTC3"/>
<feature type="compositionally biased region" description="Basic and acidic residues" evidence="1">
    <location>
        <begin position="82"/>
        <end position="91"/>
    </location>
</feature>
<accession>A0AAV7MTC3</accession>
<gene>
    <name evidence="2" type="ORF">NDU88_003114</name>
</gene>
<name>A0AAV7MTC3_PLEWA</name>
<evidence type="ECO:0000256" key="1">
    <source>
        <dbReference type="SAM" id="MobiDB-lite"/>
    </source>
</evidence>
<proteinExistence type="predicted"/>
<evidence type="ECO:0000313" key="2">
    <source>
        <dbReference type="EMBL" id="KAJ1105709.1"/>
    </source>
</evidence>
<evidence type="ECO:0000313" key="3">
    <source>
        <dbReference type="Proteomes" id="UP001066276"/>
    </source>
</evidence>
<protein>
    <submittedName>
        <fullName evidence="2">Uncharacterized protein</fullName>
    </submittedName>
</protein>
<feature type="region of interest" description="Disordered" evidence="1">
    <location>
        <begin position="1"/>
        <end position="118"/>
    </location>
</feature>
<dbReference type="Proteomes" id="UP001066276">
    <property type="component" value="Chromosome 9"/>
</dbReference>